<gene>
    <name evidence="1" type="ORF">LSALG_LOCUS32393</name>
</gene>
<dbReference type="EMBL" id="OX465083">
    <property type="protein sequence ID" value="CAI9293369.1"/>
    <property type="molecule type" value="Genomic_DNA"/>
</dbReference>
<reference evidence="1" key="1">
    <citation type="submission" date="2023-04" db="EMBL/GenBank/DDBJ databases">
        <authorList>
            <person name="Vijverberg K."/>
            <person name="Xiong W."/>
            <person name="Schranz E."/>
        </authorList>
    </citation>
    <scope>NUCLEOTIDE SEQUENCE</scope>
</reference>
<proteinExistence type="predicted"/>
<accession>A0AA35ZIQ9</accession>
<dbReference type="AlphaFoldDB" id="A0AA35ZIQ9"/>
<protein>
    <submittedName>
        <fullName evidence="1">Uncharacterized protein</fullName>
    </submittedName>
</protein>
<name>A0AA35ZIQ9_LACSI</name>
<evidence type="ECO:0000313" key="2">
    <source>
        <dbReference type="Proteomes" id="UP001177003"/>
    </source>
</evidence>
<sequence>MLNTIIGDHEPSYQLTTIVKISFIPSLDRSYGNKRSKWLTARLLVSPELYTVTADSNSAASPFVLFRLGTYKSFDGDLSVLVICTILGSLTIQLLLDLRLNSSYQISGDRNFEC</sequence>
<evidence type="ECO:0000313" key="1">
    <source>
        <dbReference type="EMBL" id="CAI9293369.1"/>
    </source>
</evidence>
<organism evidence="1 2">
    <name type="scientific">Lactuca saligna</name>
    <name type="common">Willowleaf lettuce</name>
    <dbReference type="NCBI Taxonomy" id="75948"/>
    <lineage>
        <taxon>Eukaryota</taxon>
        <taxon>Viridiplantae</taxon>
        <taxon>Streptophyta</taxon>
        <taxon>Embryophyta</taxon>
        <taxon>Tracheophyta</taxon>
        <taxon>Spermatophyta</taxon>
        <taxon>Magnoliopsida</taxon>
        <taxon>eudicotyledons</taxon>
        <taxon>Gunneridae</taxon>
        <taxon>Pentapetalae</taxon>
        <taxon>asterids</taxon>
        <taxon>campanulids</taxon>
        <taxon>Asterales</taxon>
        <taxon>Asteraceae</taxon>
        <taxon>Cichorioideae</taxon>
        <taxon>Cichorieae</taxon>
        <taxon>Lactucinae</taxon>
        <taxon>Lactuca</taxon>
    </lineage>
</organism>
<keyword evidence="2" id="KW-1185">Reference proteome</keyword>
<dbReference type="Proteomes" id="UP001177003">
    <property type="component" value="Chromosome 7"/>
</dbReference>